<dbReference type="InterPro" id="IPR046186">
    <property type="entry name" value="DUF6214"/>
</dbReference>
<accession>A0A516RM75</accession>
<dbReference type="EMBL" id="CP040916">
    <property type="protein sequence ID" value="QDQ16753.1"/>
    <property type="molecule type" value="Genomic_DNA"/>
</dbReference>
<reference evidence="1 2" key="1">
    <citation type="journal article" date="2019" name="J. Ind. Microbiol. Biotechnol.">
        <title>The complete genomic sequence of Streptomyces spectabilis NRRL-2792 and identification of secondary metabolite biosynthetic gene clusters.</title>
        <authorList>
            <person name="Sinha A."/>
            <person name="Phillips-Salemka S."/>
            <person name="Niraula T.A."/>
            <person name="Short K.A."/>
            <person name="Niraula N.P."/>
        </authorList>
    </citation>
    <scope>NUCLEOTIDE SEQUENCE [LARGE SCALE GENOMIC DNA]</scope>
    <source>
        <strain evidence="1 2">NRRL 2792</strain>
    </source>
</reference>
<name>A0A516RM75_STRST</name>
<protein>
    <submittedName>
        <fullName evidence="1">Uncharacterized protein</fullName>
    </submittedName>
</protein>
<sequence length="167" mass="17638">MTGTDGRLDARRPGSAPASLLHVRLDLDGAHVDVLAAVCEGRVAIEDLRARPPLPLPDLVALAGRIEGPLADVCRGVAQQYGPADASCRGTIADEAAAAHRAGPAEQRGDTVPVRQAAVEAYRTARDEGRDPVLAVMCATGHSRRKSLRLIAGARDAGHLSPRHRRR</sequence>
<evidence type="ECO:0000313" key="1">
    <source>
        <dbReference type="EMBL" id="QDQ16753.1"/>
    </source>
</evidence>
<dbReference type="Pfam" id="PF19720">
    <property type="entry name" value="DUF6214"/>
    <property type="match status" value="1"/>
</dbReference>
<dbReference type="Proteomes" id="UP000316806">
    <property type="component" value="Chromosome"/>
</dbReference>
<proteinExistence type="predicted"/>
<gene>
    <name evidence="1" type="ORF">FH965_36075</name>
</gene>
<evidence type="ECO:0000313" key="2">
    <source>
        <dbReference type="Proteomes" id="UP000316806"/>
    </source>
</evidence>
<dbReference type="AlphaFoldDB" id="A0A516RM75"/>
<organism evidence="1 2">
    <name type="scientific">Streptomyces spectabilis</name>
    <dbReference type="NCBI Taxonomy" id="68270"/>
    <lineage>
        <taxon>Bacteria</taxon>
        <taxon>Bacillati</taxon>
        <taxon>Actinomycetota</taxon>
        <taxon>Actinomycetes</taxon>
        <taxon>Kitasatosporales</taxon>
        <taxon>Streptomycetaceae</taxon>
        <taxon>Streptomyces</taxon>
    </lineage>
</organism>